<keyword evidence="1" id="KW-1133">Transmembrane helix</keyword>
<dbReference type="EMBL" id="MHOJ01000011">
    <property type="protein sequence ID" value="OGZ62752.1"/>
    <property type="molecule type" value="Genomic_DNA"/>
</dbReference>
<dbReference type="GO" id="GO:0080120">
    <property type="term" value="P:CAAX-box protein maturation"/>
    <property type="evidence" value="ECO:0007669"/>
    <property type="project" value="UniProtKB-ARBA"/>
</dbReference>
<evidence type="ECO:0000313" key="4">
    <source>
        <dbReference type="Proteomes" id="UP000178509"/>
    </source>
</evidence>
<keyword evidence="1" id="KW-0812">Transmembrane</keyword>
<dbReference type="STRING" id="1802164.A3H51_00555"/>
<feature type="transmembrane region" description="Helical" evidence="1">
    <location>
        <begin position="91"/>
        <end position="107"/>
    </location>
</feature>
<gene>
    <name evidence="3" type="ORF">A3H51_00555</name>
</gene>
<keyword evidence="1" id="KW-0472">Membrane</keyword>
<dbReference type="Proteomes" id="UP000178509">
    <property type="component" value="Unassembled WGS sequence"/>
</dbReference>
<reference evidence="3 4" key="1">
    <citation type="journal article" date="2016" name="Nat. Commun.">
        <title>Thousands of microbial genomes shed light on interconnected biogeochemical processes in an aquifer system.</title>
        <authorList>
            <person name="Anantharaman K."/>
            <person name="Brown C.T."/>
            <person name="Hug L.A."/>
            <person name="Sharon I."/>
            <person name="Castelle C.J."/>
            <person name="Probst A.J."/>
            <person name="Thomas B.C."/>
            <person name="Singh A."/>
            <person name="Wilkins M.J."/>
            <person name="Karaoz U."/>
            <person name="Brodie E.L."/>
            <person name="Williams K.H."/>
            <person name="Hubbard S.S."/>
            <person name="Banfield J.F."/>
        </authorList>
    </citation>
    <scope>NUCLEOTIDE SEQUENCE [LARGE SCALE GENOMIC DNA]</scope>
</reference>
<dbReference type="GO" id="GO:0004175">
    <property type="term" value="F:endopeptidase activity"/>
    <property type="evidence" value="ECO:0007669"/>
    <property type="project" value="UniProtKB-ARBA"/>
</dbReference>
<dbReference type="InterPro" id="IPR003675">
    <property type="entry name" value="Rce1/LyrA-like_dom"/>
</dbReference>
<dbReference type="AlphaFoldDB" id="A0A1G2HJT9"/>
<evidence type="ECO:0000256" key="1">
    <source>
        <dbReference type="SAM" id="Phobius"/>
    </source>
</evidence>
<evidence type="ECO:0000259" key="2">
    <source>
        <dbReference type="Pfam" id="PF02517"/>
    </source>
</evidence>
<dbReference type="Pfam" id="PF02517">
    <property type="entry name" value="Rce1-like"/>
    <property type="match status" value="1"/>
</dbReference>
<feature type="domain" description="CAAX prenyl protease 2/Lysostaphin resistance protein A-like" evidence="2">
    <location>
        <begin position="56"/>
        <end position="147"/>
    </location>
</feature>
<feature type="transmembrane region" description="Helical" evidence="1">
    <location>
        <begin position="57"/>
        <end position="79"/>
    </location>
</feature>
<evidence type="ECO:0000313" key="3">
    <source>
        <dbReference type="EMBL" id="OGZ62752.1"/>
    </source>
</evidence>
<comment type="caution">
    <text evidence="3">The sequence shown here is derived from an EMBL/GenBank/DDBJ whole genome shotgun (WGS) entry which is preliminary data.</text>
</comment>
<proteinExistence type="predicted"/>
<protein>
    <recommendedName>
        <fullName evidence="2">CAAX prenyl protease 2/Lysostaphin resistance protein A-like domain-containing protein</fullName>
    </recommendedName>
</protein>
<sequence>MEKEYTVYEKLVFGMRLGILSSSYAILAVLFLKSILGIEFSSNDLDSPELTFDSVDFLFLGFTLVVFAPVIEEFLFRLLPIKIGRIFGKKFLFLMIFLVSFILFGWIHGGPQYILIQGVSGLIFAYAFLKKGGYWTSVFAHATHNFVIFSAIILLSF</sequence>
<feature type="transmembrane region" description="Helical" evidence="1">
    <location>
        <begin position="134"/>
        <end position="155"/>
    </location>
</feature>
<feature type="transmembrane region" description="Helical" evidence="1">
    <location>
        <begin position="12"/>
        <end position="37"/>
    </location>
</feature>
<name>A0A1G2HJT9_9BACT</name>
<accession>A0A1G2HJT9</accession>
<organism evidence="3 4">
    <name type="scientific">Candidatus Spechtbacteria bacterium RIFCSPLOWO2_02_FULL_38_8</name>
    <dbReference type="NCBI Taxonomy" id="1802164"/>
    <lineage>
        <taxon>Bacteria</taxon>
        <taxon>Candidatus Spechtiibacteriota</taxon>
    </lineage>
</organism>